<accession>A0ACA9LNF1</accession>
<proteinExistence type="predicted"/>
<comment type="caution">
    <text evidence="1">The sequence shown here is derived from an EMBL/GenBank/DDBJ whole genome shotgun (WGS) entry which is preliminary data.</text>
</comment>
<evidence type="ECO:0000313" key="2">
    <source>
        <dbReference type="Proteomes" id="UP000789366"/>
    </source>
</evidence>
<dbReference type="EMBL" id="CAJVPW010004482">
    <property type="protein sequence ID" value="CAG8541089.1"/>
    <property type="molecule type" value="Genomic_DNA"/>
</dbReference>
<name>A0ACA9LNF1_9GLOM</name>
<gene>
    <name evidence="1" type="ORF">SPELUC_LOCUS4806</name>
</gene>
<reference evidence="1" key="1">
    <citation type="submission" date="2021-06" db="EMBL/GenBank/DDBJ databases">
        <authorList>
            <person name="Kallberg Y."/>
            <person name="Tangrot J."/>
            <person name="Rosling A."/>
        </authorList>
    </citation>
    <scope>NUCLEOTIDE SEQUENCE</scope>
    <source>
        <strain evidence="1">28 12/20/2015</strain>
    </source>
</reference>
<sequence>QLLAPQNIANLFPGTSLAIQKYTDLAGGTDPFARTQRTNGAQIPPQNAQFLTQLFLGISFSHE</sequence>
<dbReference type="Proteomes" id="UP000789366">
    <property type="component" value="Unassembled WGS sequence"/>
</dbReference>
<keyword evidence="2" id="KW-1185">Reference proteome</keyword>
<protein>
    <submittedName>
        <fullName evidence="1">3550_t:CDS:1</fullName>
    </submittedName>
</protein>
<evidence type="ECO:0000313" key="1">
    <source>
        <dbReference type="EMBL" id="CAG8541089.1"/>
    </source>
</evidence>
<organism evidence="1 2">
    <name type="scientific">Cetraspora pellucida</name>
    <dbReference type="NCBI Taxonomy" id="1433469"/>
    <lineage>
        <taxon>Eukaryota</taxon>
        <taxon>Fungi</taxon>
        <taxon>Fungi incertae sedis</taxon>
        <taxon>Mucoromycota</taxon>
        <taxon>Glomeromycotina</taxon>
        <taxon>Glomeromycetes</taxon>
        <taxon>Diversisporales</taxon>
        <taxon>Gigasporaceae</taxon>
        <taxon>Cetraspora</taxon>
    </lineage>
</organism>
<feature type="non-terminal residue" evidence="1">
    <location>
        <position position="1"/>
    </location>
</feature>